<evidence type="ECO:0000313" key="1">
    <source>
        <dbReference type="EMBL" id="CAH3162741.1"/>
    </source>
</evidence>
<dbReference type="AlphaFoldDB" id="A0AAU9XYQ6"/>
<dbReference type="EMBL" id="CALNXJ010000087">
    <property type="protein sequence ID" value="CAH3162741.1"/>
    <property type="molecule type" value="Genomic_DNA"/>
</dbReference>
<accession>A0AAU9XYQ6</accession>
<dbReference type="Proteomes" id="UP001159428">
    <property type="component" value="Unassembled WGS sequence"/>
</dbReference>
<feature type="non-terminal residue" evidence="1">
    <location>
        <position position="123"/>
    </location>
</feature>
<comment type="caution">
    <text evidence="1">The sequence shown here is derived from an EMBL/GenBank/DDBJ whole genome shotgun (WGS) entry which is preliminary data.</text>
</comment>
<keyword evidence="2" id="KW-1185">Reference proteome</keyword>
<evidence type="ECO:0000313" key="2">
    <source>
        <dbReference type="Proteomes" id="UP001159428"/>
    </source>
</evidence>
<sequence length="123" mass="14060">MKFLQIKFREKQPEGFAKRGINWHLCSVIVKKGGKLEVSSNAHLLNSCSQYWFAVLSIHEQLMTLIKITHPIITKVYLRSDKAGCYYTSGLLAALRVVRSSQGIDVVKYDFAEPQHGKDICYR</sequence>
<protein>
    <submittedName>
        <fullName evidence="1">Uncharacterized protein</fullName>
    </submittedName>
</protein>
<reference evidence="1 2" key="1">
    <citation type="submission" date="2022-05" db="EMBL/GenBank/DDBJ databases">
        <authorList>
            <consortium name="Genoscope - CEA"/>
            <person name="William W."/>
        </authorList>
    </citation>
    <scope>NUCLEOTIDE SEQUENCE [LARGE SCALE GENOMIC DNA]</scope>
</reference>
<gene>
    <name evidence="1" type="ORF">PMEA_00034355</name>
</gene>
<name>A0AAU9XYQ6_9CNID</name>
<proteinExistence type="predicted"/>
<organism evidence="1 2">
    <name type="scientific">Pocillopora meandrina</name>
    <dbReference type="NCBI Taxonomy" id="46732"/>
    <lineage>
        <taxon>Eukaryota</taxon>
        <taxon>Metazoa</taxon>
        <taxon>Cnidaria</taxon>
        <taxon>Anthozoa</taxon>
        <taxon>Hexacorallia</taxon>
        <taxon>Scleractinia</taxon>
        <taxon>Astrocoeniina</taxon>
        <taxon>Pocilloporidae</taxon>
        <taxon>Pocillopora</taxon>
    </lineage>
</organism>